<name>A0ABS7V8X8_9GAMM</name>
<dbReference type="PROSITE" id="PS50111">
    <property type="entry name" value="CHEMOTAXIS_TRANSDUC_2"/>
    <property type="match status" value="1"/>
</dbReference>
<dbReference type="Pfam" id="PF00672">
    <property type="entry name" value="HAMP"/>
    <property type="match status" value="1"/>
</dbReference>
<dbReference type="InterPro" id="IPR004089">
    <property type="entry name" value="MCPsignal_dom"/>
</dbReference>
<dbReference type="SMART" id="SM00304">
    <property type="entry name" value="HAMP"/>
    <property type="match status" value="2"/>
</dbReference>
<evidence type="ECO:0000259" key="10">
    <source>
        <dbReference type="PROSITE" id="PS50885"/>
    </source>
</evidence>
<comment type="caution">
    <text evidence="11">The sequence shown here is derived from an EMBL/GenBank/DDBJ whole genome shotgun (WGS) entry which is preliminary data.</text>
</comment>
<evidence type="ECO:0000256" key="4">
    <source>
        <dbReference type="ARBA" id="ARBA00023136"/>
    </source>
</evidence>
<gene>
    <name evidence="11" type="ORF">LA374_06430</name>
</gene>
<dbReference type="PANTHER" id="PTHR32089">
    <property type="entry name" value="METHYL-ACCEPTING CHEMOTAXIS PROTEIN MCPB"/>
    <property type="match status" value="1"/>
</dbReference>
<feature type="transmembrane region" description="Helical" evidence="8">
    <location>
        <begin position="6"/>
        <end position="31"/>
    </location>
</feature>
<reference evidence="11 12" key="1">
    <citation type="submission" date="2021-09" db="EMBL/GenBank/DDBJ databases">
        <title>Aeromonas schubertii isolated from Asian sea bass.</title>
        <authorList>
            <person name="Pinpimai K."/>
        </authorList>
    </citation>
    <scope>NUCLEOTIDE SEQUENCE [LARGE SCALE GENOMIC DNA]</scope>
    <source>
        <strain evidence="11 12">CHULA2021a</strain>
    </source>
</reference>
<proteinExistence type="inferred from homology"/>
<dbReference type="Gene3D" id="1.10.287.950">
    <property type="entry name" value="Methyl-accepting chemotaxis protein"/>
    <property type="match status" value="1"/>
</dbReference>
<evidence type="ECO:0000256" key="3">
    <source>
        <dbReference type="ARBA" id="ARBA00022989"/>
    </source>
</evidence>
<feature type="domain" description="HAMP" evidence="10">
    <location>
        <begin position="177"/>
        <end position="231"/>
    </location>
</feature>
<keyword evidence="3 8" id="KW-1133">Transmembrane helix</keyword>
<dbReference type="InterPro" id="IPR004090">
    <property type="entry name" value="Chemotax_Me-accpt_rcpt"/>
</dbReference>
<dbReference type="SMART" id="SM00283">
    <property type="entry name" value="MA"/>
    <property type="match status" value="1"/>
</dbReference>
<evidence type="ECO:0000256" key="1">
    <source>
        <dbReference type="ARBA" id="ARBA00004141"/>
    </source>
</evidence>
<dbReference type="RefSeq" id="WP_060586122.1">
    <property type="nucleotide sequence ID" value="NZ_CP013067.1"/>
</dbReference>
<evidence type="ECO:0000313" key="12">
    <source>
        <dbReference type="Proteomes" id="UP000774958"/>
    </source>
</evidence>
<keyword evidence="4 8" id="KW-0472">Membrane</keyword>
<keyword evidence="2 8" id="KW-0812">Transmembrane</keyword>
<evidence type="ECO:0000256" key="7">
    <source>
        <dbReference type="PROSITE-ProRule" id="PRU00284"/>
    </source>
</evidence>
<evidence type="ECO:0000256" key="8">
    <source>
        <dbReference type="SAM" id="Phobius"/>
    </source>
</evidence>
<dbReference type="PROSITE" id="PS50885">
    <property type="entry name" value="HAMP"/>
    <property type="match status" value="1"/>
</dbReference>
<dbReference type="CDD" id="cd06225">
    <property type="entry name" value="HAMP"/>
    <property type="match status" value="1"/>
</dbReference>
<comment type="subcellular location">
    <subcellularLocation>
        <location evidence="1">Membrane</location>
        <topology evidence="1">Multi-pass membrane protein</topology>
    </subcellularLocation>
</comment>
<organism evidence="11 12">
    <name type="scientific">Aeromonas schubertii</name>
    <dbReference type="NCBI Taxonomy" id="652"/>
    <lineage>
        <taxon>Bacteria</taxon>
        <taxon>Pseudomonadati</taxon>
        <taxon>Pseudomonadota</taxon>
        <taxon>Gammaproteobacteria</taxon>
        <taxon>Aeromonadales</taxon>
        <taxon>Aeromonadaceae</taxon>
        <taxon>Aeromonas</taxon>
    </lineage>
</organism>
<dbReference type="EMBL" id="JAIRBT010000006">
    <property type="protein sequence ID" value="MBZ6065837.1"/>
    <property type="molecule type" value="Genomic_DNA"/>
</dbReference>
<keyword evidence="12" id="KW-1185">Reference proteome</keyword>
<sequence length="508" mass="55041">MSWNSLMVRIALLTTLSVSLLLVIFGGYDYYTTHNESYERQARLVERAVGRLKLSLPGPLWNYETGFVTAALKSELGDSALDALVVKNKEKWVAGFGRDEAGEIVPLTQDPDDLATLAKHEILYDDGGNQTPVAQLYVRESDAAIKEHLRKQLMASIVKIVILDLCIIGLLVVLIHGNVLRPLNRMNQAVFDIAQGEGDLTQRLTIARRDEMGELAGNINRFIEKLQQMVGRINQLSVSVLQTADQCSALSSENRQGIGEQQAELDQVATAITQMSHAVEEVAGNAVKTSEATDEANRHVEAGFRQAGHANEVIHQLVDEVERVAALIESLSSESSSIGTIVEVINAIAEQTNLLALNAAIEAARAGDHGRGFAVVADEVRTLSGRTRSSTEEISASIRRLQQATSNVVSGMTQSRDRAASAGSEAQAVQEAMAGIKEQVGLIREMNMYIAQAAEEQHSVAEEVSGSVNRIASLNSDTAARVNSTAEASSDLRHLSGELDHLLKEFKV</sequence>
<evidence type="ECO:0000256" key="5">
    <source>
        <dbReference type="ARBA" id="ARBA00023224"/>
    </source>
</evidence>
<accession>A0ABS7V8X8</accession>
<dbReference type="Proteomes" id="UP000774958">
    <property type="component" value="Unassembled WGS sequence"/>
</dbReference>
<evidence type="ECO:0000256" key="2">
    <source>
        <dbReference type="ARBA" id="ARBA00022692"/>
    </source>
</evidence>
<evidence type="ECO:0000259" key="9">
    <source>
        <dbReference type="PROSITE" id="PS50111"/>
    </source>
</evidence>
<keyword evidence="5 7" id="KW-0807">Transducer</keyword>
<dbReference type="PANTHER" id="PTHR32089:SF119">
    <property type="entry name" value="METHYL-ACCEPTING CHEMOTAXIS PROTEIN CTPL"/>
    <property type="match status" value="1"/>
</dbReference>
<dbReference type="PRINTS" id="PR00260">
    <property type="entry name" value="CHEMTRNSDUCR"/>
</dbReference>
<dbReference type="InterPro" id="IPR003660">
    <property type="entry name" value="HAMP_dom"/>
</dbReference>
<dbReference type="SUPFAM" id="SSF58104">
    <property type="entry name" value="Methyl-accepting chemotaxis protein (MCP) signaling domain"/>
    <property type="match status" value="1"/>
</dbReference>
<dbReference type="Pfam" id="PF00015">
    <property type="entry name" value="MCPsignal"/>
    <property type="match status" value="1"/>
</dbReference>
<feature type="transmembrane region" description="Helical" evidence="8">
    <location>
        <begin position="156"/>
        <end position="177"/>
    </location>
</feature>
<protein>
    <submittedName>
        <fullName evidence="11">Methyl-accepting chemotaxis protein</fullName>
    </submittedName>
</protein>
<feature type="domain" description="Methyl-accepting transducer" evidence="9">
    <location>
        <begin position="236"/>
        <end position="472"/>
    </location>
</feature>
<evidence type="ECO:0000256" key="6">
    <source>
        <dbReference type="ARBA" id="ARBA00029447"/>
    </source>
</evidence>
<comment type="similarity">
    <text evidence="6">Belongs to the methyl-accepting chemotaxis (MCP) protein family.</text>
</comment>
<evidence type="ECO:0000313" key="11">
    <source>
        <dbReference type="EMBL" id="MBZ6065837.1"/>
    </source>
</evidence>